<organism evidence="9 10">
    <name type="scientific">Vallitalea pronyensis</name>
    <dbReference type="NCBI Taxonomy" id="1348613"/>
    <lineage>
        <taxon>Bacteria</taxon>
        <taxon>Bacillati</taxon>
        <taxon>Bacillota</taxon>
        <taxon>Clostridia</taxon>
        <taxon>Lachnospirales</taxon>
        <taxon>Vallitaleaceae</taxon>
        <taxon>Vallitalea</taxon>
    </lineage>
</organism>
<feature type="transmembrane region" description="Helical" evidence="8">
    <location>
        <begin position="130"/>
        <end position="153"/>
    </location>
</feature>
<keyword evidence="4 8" id="KW-0812">Transmembrane</keyword>
<accession>A0A8J8MKR1</accession>
<dbReference type="Proteomes" id="UP000683246">
    <property type="component" value="Chromosome"/>
</dbReference>
<reference evidence="9" key="1">
    <citation type="submission" date="2020-07" db="EMBL/GenBank/DDBJ databases">
        <title>Vallitalea pronyensis genome.</title>
        <authorList>
            <person name="Postec A."/>
        </authorList>
    </citation>
    <scope>NUCLEOTIDE SEQUENCE</scope>
    <source>
        <strain evidence="9">FatNI3</strain>
    </source>
</reference>
<evidence type="ECO:0000256" key="4">
    <source>
        <dbReference type="ARBA" id="ARBA00022692"/>
    </source>
</evidence>
<gene>
    <name evidence="9" type="primary">mreD</name>
    <name evidence="9" type="ORF">HZI73_14015</name>
</gene>
<dbReference type="InterPro" id="IPR017225">
    <property type="entry name" value="Cell_shape_determin_MreD_prd"/>
</dbReference>
<dbReference type="GO" id="GO:0008360">
    <property type="term" value="P:regulation of cell shape"/>
    <property type="evidence" value="ECO:0007669"/>
    <property type="project" value="UniProtKB-KW"/>
</dbReference>
<dbReference type="KEGG" id="vpy:HZI73_14015"/>
<dbReference type="EMBL" id="CP058649">
    <property type="protein sequence ID" value="QUI23334.1"/>
    <property type="molecule type" value="Genomic_DNA"/>
</dbReference>
<evidence type="ECO:0000256" key="5">
    <source>
        <dbReference type="ARBA" id="ARBA00022960"/>
    </source>
</evidence>
<evidence type="ECO:0000256" key="8">
    <source>
        <dbReference type="SAM" id="Phobius"/>
    </source>
</evidence>
<evidence type="ECO:0000256" key="7">
    <source>
        <dbReference type="ARBA" id="ARBA00023136"/>
    </source>
</evidence>
<keyword evidence="6 8" id="KW-1133">Transmembrane helix</keyword>
<comment type="similarity">
    <text evidence="2">Belongs to the MreD family.</text>
</comment>
<feature type="transmembrane region" description="Helical" evidence="8">
    <location>
        <begin position="95"/>
        <end position="118"/>
    </location>
</feature>
<feature type="transmembrane region" description="Helical" evidence="8">
    <location>
        <begin position="34"/>
        <end position="57"/>
    </location>
</feature>
<evidence type="ECO:0000256" key="1">
    <source>
        <dbReference type="ARBA" id="ARBA00004651"/>
    </source>
</evidence>
<name>A0A8J8MKR1_9FIRM</name>
<evidence type="ECO:0000313" key="10">
    <source>
        <dbReference type="Proteomes" id="UP000683246"/>
    </source>
</evidence>
<feature type="transmembrane region" description="Helical" evidence="8">
    <location>
        <begin position="6"/>
        <end position="25"/>
    </location>
</feature>
<protein>
    <submittedName>
        <fullName evidence="9">Rod shape-determining protein MreD</fullName>
    </submittedName>
</protein>
<dbReference type="AlphaFoldDB" id="A0A8J8MKR1"/>
<evidence type="ECO:0000256" key="6">
    <source>
        <dbReference type="ARBA" id="ARBA00022989"/>
    </source>
</evidence>
<sequence length="171" mass="19568">MRRVIYAVLLVLINIVLYGSLKMYISINNITPNLLLITTVSVALLRGKYAGGIIGFFCGLLQDMTFGQVLGFYALIYMYLGFFSGYLYRIIYKDSVLIPTIVIAISDLIFGLYVYIFTFLLRGKLNMGHYFLNIIIPEVVYTALIAVLIYKFYHYMNMRLTRDGEKEAGTN</sequence>
<dbReference type="InterPro" id="IPR007227">
    <property type="entry name" value="Cell_shape_determining_MreD"/>
</dbReference>
<proteinExistence type="inferred from homology"/>
<dbReference type="Pfam" id="PF04093">
    <property type="entry name" value="MreD"/>
    <property type="match status" value="1"/>
</dbReference>
<evidence type="ECO:0000256" key="3">
    <source>
        <dbReference type="ARBA" id="ARBA00022475"/>
    </source>
</evidence>
<feature type="transmembrane region" description="Helical" evidence="8">
    <location>
        <begin position="69"/>
        <end position="88"/>
    </location>
</feature>
<dbReference type="GO" id="GO:0005886">
    <property type="term" value="C:plasma membrane"/>
    <property type="evidence" value="ECO:0007669"/>
    <property type="project" value="UniProtKB-SubCell"/>
</dbReference>
<evidence type="ECO:0000313" key="9">
    <source>
        <dbReference type="EMBL" id="QUI23334.1"/>
    </source>
</evidence>
<keyword evidence="3" id="KW-1003">Cell membrane</keyword>
<dbReference type="NCBIfam" id="TIGR03426">
    <property type="entry name" value="shape_MreD"/>
    <property type="match status" value="1"/>
</dbReference>
<keyword evidence="7 8" id="KW-0472">Membrane</keyword>
<dbReference type="PIRSF" id="PIRSF037497">
    <property type="entry name" value="MreD_Clostridium/Treponema_prd"/>
    <property type="match status" value="1"/>
</dbReference>
<dbReference type="RefSeq" id="WP_212694014.1">
    <property type="nucleotide sequence ID" value="NZ_CP058649.1"/>
</dbReference>
<comment type="subcellular location">
    <subcellularLocation>
        <location evidence="1">Cell membrane</location>
        <topology evidence="1">Multi-pass membrane protein</topology>
    </subcellularLocation>
</comment>
<keyword evidence="5" id="KW-0133">Cell shape</keyword>
<keyword evidence="10" id="KW-1185">Reference proteome</keyword>
<evidence type="ECO:0000256" key="2">
    <source>
        <dbReference type="ARBA" id="ARBA00007776"/>
    </source>
</evidence>